<evidence type="ECO:0000259" key="1">
    <source>
        <dbReference type="SMART" id="SM00014"/>
    </source>
</evidence>
<name>A0A7T0G0Y1_9BACT</name>
<evidence type="ECO:0000313" key="2">
    <source>
        <dbReference type="EMBL" id="QPJ62790.1"/>
    </source>
</evidence>
<organism evidence="2 3">
    <name type="scientific">Candidatus Nitronauta litoralis</name>
    <dbReference type="NCBI Taxonomy" id="2705533"/>
    <lineage>
        <taxon>Bacteria</taxon>
        <taxon>Pseudomonadati</taxon>
        <taxon>Nitrospinota/Tectimicrobiota group</taxon>
        <taxon>Nitrospinota</taxon>
        <taxon>Nitrospinia</taxon>
        <taxon>Nitrospinales</taxon>
        <taxon>Nitrospinaceae</taxon>
        <taxon>Candidatus Nitronauta</taxon>
    </lineage>
</organism>
<protein>
    <submittedName>
        <fullName evidence="2">Phosphatase PAP2 family protein</fullName>
    </submittedName>
</protein>
<dbReference type="Pfam" id="PF01569">
    <property type="entry name" value="PAP2"/>
    <property type="match status" value="1"/>
</dbReference>
<proteinExistence type="predicted"/>
<reference evidence="2 3" key="1">
    <citation type="submission" date="2020-02" db="EMBL/GenBank/DDBJ databases">
        <title>Genomic and physiological characterization of two novel Nitrospinaceae genera.</title>
        <authorList>
            <person name="Mueller A.J."/>
            <person name="Jung M.-Y."/>
            <person name="Strachan C.R."/>
            <person name="Herbold C.W."/>
            <person name="Kirkegaard R.H."/>
            <person name="Daims H."/>
        </authorList>
    </citation>
    <scope>NUCLEOTIDE SEQUENCE [LARGE SCALE GENOMIC DNA]</scope>
    <source>
        <strain evidence="2">EB</strain>
    </source>
</reference>
<accession>A0A7T0G0Y1</accession>
<dbReference type="KEGG" id="nli:G3M70_13250"/>
<evidence type="ECO:0000313" key="3">
    <source>
        <dbReference type="Proteomes" id="UP000594688"/>
    </source>
</evidence>
<sequence length="255" mass="28038">MKPEVAPHPYPDVKLNTDYFKGIVTDGIKLVTSPLHWETRDWLTAGLIGGTTVALGFLDEKVHEEIEENPSKARKDFLKVGEVVGDGGYAAAYLSLFYLTGLFRDDEELKSTALLATESFLISGAFTLTLKHLIGRERPNNTTEADDFAGPFAGEGLAFPSGHTTTAFAIATVFAKQYERHIWVPPLAYTLATMTALSRVNENVHWTSDVFFGAAIGYFTAAALHKLHSNPNVPKLMVRPMVSSARQGIALDYRF</sequence>
<gene>
    <name evidence="2" type="ORF">G3M70_13250</name>
</gene>
<feature type="domain" description="Phosphatidic acid phosphatase type 2/haloperoxidase" evidence="1">
    <location>
        <begin position="109"/>
        <end position="225"/>
    </location>
</feature>
<dbReference type="InterPro" id="IPR000326">
    <property type="entry name" value="PAP2/HPO"/>
</dbReference>
<dbReference type="CDD" id="cd03394">
    <property type="entry name" value="PAP2_like_5"/>
    <property type="match status" value="1"/>
</dbReference>
<dbReference type="SMART" id="SM00014">
    <property type="entry name" value="acidPPc"/>
    <property type="match status" value="1"/>
</dbReference>
<dbReference type="PANTHER" id="PTHR14969:SF13">
    <property type="entry name" value="AT30094P"/>
    <property type="match status" value="1"/>
</dbReference>
<dbReference type="Proteomes" id="UP000594688">
    <property type="component" value="Chromosome"/>
</dbReference>
<dbReference type="AlphaFoldDB" id="A0A7T0G0Y1"/>
<dbReference type="PANTHER" id="PTHR14969">
    <property type="entry name" value="SPHINGOSINE-1-PHOSPHATE PHOSPHOHYDROLASE"/>
    <property type="match status" value="1"/>
</dbReference>
<dbReference type="Gene3D" id="1.20.144.10">
    <property type="entry name" value="Phosphatidic acid phosphatase type 2/haloperoxidase"/>
    <property type="match status" value="1"/>
</dbReference>
<dbReference type="InterPro" id="IPR036938">
    <property type="entry name" value="PAP2/HPO_sf"/>
</dbReference>
<dbReference type="EMBL" id="CP048685">
    <property type="protein sequence ID" value="QPJ62790.1"/>
    <property type="molecule type" value="Genomic_DNA"/>
</dbReference>
<dbReference type="SUPFAM" id="SSF48317">
    <property type="entry name" value="Acid phosphatase/Vanadium-dependent haloperoxidase"/>
    <property type="match status" value="1"/>
</dbReference>